<protein>
    <submittedName>
        <fullName evidence="4">CBM21 domain-containing protein</fullName>
    </submittedName>
</protein>
<dbReference type="GO" id="GO:0008157">
    <property type="term" value="F:protein phosphatase 1 binding"/>
    <property type="evidence" value="ECO:0007669"/>
    <property type="project" value="TreeGrafter"/>
</dbReference>
<dbReference type="Pfam" id="PF03370">
    <property type="entry name" value="CBM_21"/>
    <property type="match status" value="2"/>
</dbReference>
<evidence type="ECO:0000313" key="4">
    <source>
        <dbReference type="WBParaSite" id="maker-uti_cns_0002177-snap-gene-0.11-mRNA-1"/>
    </source>
</evidence>
<evidence type="ECO:0000256" key="1">
    <source>
        <dbReference type="SAM" id="MobiDB-lite"/>
    </source>
</evidence>
<dbReference type="GO" id="GO:0000164">
    <property type="term" value="C:protein phosphatase type 1 complex"/>
    <property type="evidence" value="ECO:0007669"/>
    <property type="project" value="TreeGrafter"/>
</dbReference>
<sequence>MNDSVISRAVTENDGSALPSGNALDVRIDKSTTSHLSQISSGIYSMESGSDDGVCDSLSRAFREIGLKEVGTNRELSASDTAAQVDGWVQRSCDQTASEKETDVDPFEDDVTEAADTDQVEVLDEDDVTEAADTDQVEVLDDDEETWTSRVAVKRCSSLKSSCSTDSDSSRRTKKAVRFADSLGLDLIKVRHVFKFDAPTETEPTLRQLGRRRDSLAPASADRSRRRLLVSPCFPQPGGCAGFISRVMSQKIMLERASFDQSSRVLSGHIRVCNLHFEKRVTVRVTFDGWHSCSEVPAVYEASDTAADMTDRFAFRIPMPPGFGTGAGDRAALCVRYDTLGQTFWDSNYGENYTFDCLPLGWEDSDEFLEQPVEVLDEDEETWTSRVAVKRCSSLRSSCSTDSDSSRRTKKAVRFADSLGLDLIKVHHVFNFDAPTETEPTLRRLGRRRDSLAPASAGRSRRRLLVSPCFPQPGGCAGFISRVMSQKIMLERASFDQSSRVLSGHIRVCNLHFEKRVTVRVTFDGWHSCSEVPAVYEASDTAADMTDRFAFRIPMPPGFGTGAGDRAALCVRYDTLGQTFWDSNYGENYTFDCLPLGWEDSDESLASFS</sequence>
<dbReference type="AlphaFoldDB" id="A0A1I8GJ90"/>
<reference evidence="4" key="1">
    <citation type="submission" date="2016-11" db="UniProtKB">
        <authorList>
            <consortium name="WormBaseParasite"/>
        </authorList>
    </citation>
    <scope>IDENTIFICATION</scope>
</reference>
<name>A0A1I8GJ90_9PLAT</name>
<dbReference type="InterPro" id="IPR005036">
    <property type="entry name" value="CBM21_dom"/>
</dbReference>
<evidence type="ECO:0000313" key="3">
    <source>
        <dbReference type="Proteomes" id="UP000095280"/>
    </source>
</evidence>
<dbReference type="PANTHER" id="PTHR12307">
    <property type="entry name" value="PROTEIN PHOSPHATASE 1 REGULATORY SUBUNIT"/>
    <property type="match status" value="1"/>
</dbReference>
<dbReference type="PROSITE" id="PS51159">
    <property type="entry name" value="CBM21"/>
    <property type="match status" value="2"/>
</dbReference>
<evidence type="ECO:0000259" key="2">
    <source>
        <dbReference type="PROSITE" id="PS51159"/>
    </source>
</evidence>
<dbReference type="Gene3D" id="2.60.40.2440">
    <property type="entry name" value="Carbohydrate binding type-21 domain"/>
    <property type="match status" value="2"/>
</dbReference>
<dbReference type="WBParaSite" id="maker-uti_cns_0002177-snap-gene-0.11-mRNA-1">
    <property type="protein sequence ID" value="maker-uti_cns_0002177-snap-gene-0.11-mRNA-1"/>
    <property type="gene ID" value="maker-uti_cns_0002177-snap-gene-0.11"/>
</dbReference>
<dbReference type="Proteomes" id="UP000095280">
    <property type="component" value="Unplaced"/>
</dbReference>
<dbReference type="InterPro" id="IPR050782">
    <property type="entry name" value="PP1_regulatory_subunit_3"/>
</dbReference>
<feature type="domain" description="CBM21" evidence="2">
    <location>
        <begin position="246"/>
        <end position="356"/>
    </location>
</feature>
<proteinExistence type="predicted"/>
<organism evidence="3 4">
    <name type="scientific">Macrostomum lignano</name>
    <dbReference type="NCBI Taxonomy" id="282301"/>
    <lineage>
        <taxon>Eukaryota</taxon>
        <taxon>Metazoa</taxon>
        <taxon>Spiralia</taxon>
        <taxon>Lophotrochozoa</taxon>
        <taxon>Platyhelminthes</taxon>
        <taxon>Rhabditophora</taxon>
        <taxon>Macrostomorpha</taxon>
        <taxon>Macrostomida</taxon>
        <taxon>Macrostomidae</taxon>
        <taxon>Macrostomum</taxon>
    </lineage>
</organism>
<keyword evidence="3" id="KW-1185">Reference proteome</keyword>
<dbReference type="GO" id="GO:2001069">
    <property type="term" value="F:glycogen binding"/>
    <property type="evidence" value="ECO:0007669"/>
    <property type="project" value="TreeGrafter"/>
</dbReference>
<dbReference type="PANTHER" id="PTHR12307:SF53">
    <property type="entry name" value="PROTEIN PHOSPHATASE 1 REGULATORY SUBUNIT"/>
    <property type="match status" value="1"/>
</dbReference>
<dbReference type="GO" id="GO:0005979">
    <property type="term" value="P:regulation of glycogen biosynthetic process"/>
    <property type="evidence" value="ECO:0007669"/>
    <property type="project" value="TreeGrafter"/>
</dbReference>
<feature type="region of interest" description="Disordered" evidence="1">
    <location>
        <begin position="1"/>
        <end position="23"/>
    </location>
</feature>
<feature type="domain" description="CBM21" evidence="2">
    <location>
        <begin position="482"/>
        <end position="592"/>
    </location>
</feature>
<accession>A0A1I8GJ90</accession>
<dbReference type="InterPro" id="IPR038175">
    <property type="entry name" value="CBM21_dom_sf"/>
</dbReference>